<dbReference type="AlphaFoldDB" id="A0A844ZAR0"/>
<sequence length="166" mass="17075">MKRIIAAVTGLLLLSACGAERSGTITTEDGEEIDYTLDTDSGGATITAETEDGTATVRTGADVPVDLPSGFSIYPGAEVLNNVIIDREGDKGAMVSMTSDASAADMVAFYRKQAEAAGIKIETEVKTGAMTMIGGESESGTGFSFMATPNGDATNGQLMIGDKFAQ</sequence>
<proteinExistence type="predicted"/>
<name>A0A844ZAR0_9SPHN</name>
<organism evidence="2 3">
    <name type="scientific">Pontixanthobacter aestiaquae</name>
    <dbReference type="NCBI Taxonomy" id="1509367"/>
    <lineage>
        <taxon>Bacteria</taxon>
        <taxon>Pseudomonadati</taxon>
        <taxon>Pseudomonadota</taxon>
        <taxon>Alphaproteobacteria</taxon>
        <taxon>Sphingomonadales</taxon>
        <taxon>Erythrobacteraceae</taxon>
        <taxon>Pontixanthobacter</taxon>
    </lineage>
</organism>
<keyword evidence="1" id="KW-0732">Signal</keyword>
<reference evidence="2 3" key="1">
    <citation type="submission" date="2019-12" db="EMBL/GenBank/DDBJ databases">
        <title>Genomic-based taxomic classification of the family Erythrobacteraceae.</title>
        <authorList>
            <person name="Xu L."/>
        </authorList>
    </citation>
    <scope>NUCLEOTIDE SEQUENCE [LARGE SCALE GENOMIC DNA]</scope>
    <source>
        <strain evidence="2 3">KCTC 42006</strain>
    </source>
</reference>
<dbReference type="EMBL" id="WTYZ01000001">
    <property type="protein sequence ID" value="MXO84117.1"/>
    <property type="molecule type" value="Genomic_DNA"/>
</dbReference>
<evidence type="ECO:0008006" key="4">
    <source>
        <dbReference type="Google" id="ProtNLM"/>
    </source>
</evidence>
<evidence type="ECO:0000256" key="1">
    <source>
        <dbReference type="SAM" id="SignalP"/>
    </source>
</evidence>
<accession>A0A844ZAR0</accession>
<dbReference type="PROSITE" id="PS51257">
    <property type="entry name" value="PROKAR_LIPOPROTEIN"/>
    <property type="match status" value="1"/>
</dbReference>
<dbReference type="RefSeq" id="WP_160614394.1">
    <property type="nucleotide sequence ID" value="NZ_JAUFQM010000001.1"/>
</dbReference>
<protein>
    <recommendedName>
        <fullName evidence="4">Lipoprotein</fullName>
    </recommendedName>
</protein>
<evidence type="ECO:0000313" key="2">
    <source>
        <dbReference type="EMBL" id="MXO84117.1"/>
    </source>
</evidence>
<dbReference type="OrthoDB" id="7594608at2"/>
<keyword evidence="3" id="KW-1185">Reference proteome</keyword>
<gene>
    <name evidence="2" type="ORF">GRI35_12135</name>
</gene>
<evidence type="ECO:0000313" key="3">
    <source>
        <dbReference type="Proteomes" id="UP000460290"/>
    </source>
</evidence>
<feature type="signal peptide" evidence="1">
    <location>
        <begin position="1"/>
        <end position="21"/>
    </location>
</feature>
<comment type="caution">
    <text evidence="2">The sequence shown here is derived from an EMBL/GenBank/DDBJ whole genome shotgun (WGS) entry which is preliminary data.</text>
</comment>
<dbReference type="Proteomes" id="UP000460290">
    <property type="component" value="Unassembled WGS sequence"/>
</dbReference>
<feature type="chain" id="PRO_5032510745" description="Lipoprotein" evidence="1">
    <location>
        <begin position="22"/>
        <end position="166"/>
    </location>
</feature>